<gene>
    <name evidence="2" type="ORF">RC54_23875</name>
</gene>
<organism evidence="2 3">
    <name type="scientific">Herbaspirillum rubrisubalbicans</name>
    <dbReference type="NCBI Taxonomy" id="80842"/>
    <lineage>
        <taxon>Bacteria</taxon>
        <taxon>Pseudomonadati</taxon>
        <taxon>Pseudomonadota</taxon>
        <taxon>Betaproteobacteria</taxon>
        <taxon>Burkholderiales</taxon>
        <taxon>Oxalobacteraceae</taxon>
        <taxon>Herbaspirillum</taxon>
    </lineage>
</organism>
<accession>A0AAD0XJA3</accession>
<dbReference type="EMBL" id="CP024996">
    <property type="protein sequence ID" value="AYR26674.1"/>
    <property type="molecule type" value="Genomic_DNA"/>
</dbReference>
<dbReference type="RefSeq" id="WP_061788563.1">
    <property type="nucleotide sequence ID" value="NZ_CP024996.1"/>
</dbReference>
<evidence type="ECO:0000256" key="1">
    <source>
        <dbReference type="SAM" id="SignalP"/>
    </source>
</evidence>
<protein>
    <submittedName>
        <fullName evidence="2">Uncharacterized protein</fullName>
    </submittedName>
</protein>
<dbReference type="Proteomes" id="UP000269199">
    <property type="component" value="Chromosome"/>
</dbReference>
<evidence type="ECO:0000313" key="2">
    <source>
        <dbReference type="EMBL" id="AYR26674.1"/>
    </source>
</evidence>
<sequence length="137" mass="13784">MKHPLLPRLSLFLALVSALLAGPAPAQSIIRFSPSTVSVVISVGLPALFISQTGRYVVKGVEASADGTVYVLEKLGEGVRGSVTVGTNVSGAASIGVGESVSFVTTTSGTLLVAAGKVLAIIPNALGEALLKNVKLS</sequence>
<feature type="chain" id="PRO_5042189615" evidence="1">
    <location>
        <begin position="27"/>
        <end position="137"/>
    </location>
</feature>
<feature type="signal peptide" evidence="1">
    <location>
        <begin position="1"/>
        <end position="26"/>
    </location>
</feature>
<name>A0AAD0XJA3_9BURK</name>
<evidence type="ECO:0000313" key="3">
    <source>
        <dbReference type="Proteomes" id="UP000269199"/>
    </source>
</evidence>
<proteinExistence type="predicted"/>
<reference evidence="2 3" key="1">
    <citation type="submission" date="2017-11" db="EMBL/GenBank/DDBJ databases">
        <title>Complete genome sequence of Herbaspirillum rubrisubalbicans DSM 11543.</title>
        <authorList>
            <person name="Chen M."/>
            <person name="An Q."/>
        </authorList>
    </citation>
    <scope>NUCLEOTIDE SEQUENCE [LARGE SCALE GENOMIC DNA]</scope>
    <source>
        <strain evidence="2 3">DSM 11543</strain>
    </source>
</reference>
<keyword evidence="1" id="KW-0732">Signal</keyword>
<dbReference type="AlphaFoldDB" id="A0AAD0XJA3"/>